<dbReference type="EMBL" id="LR134313">
    <property type="protein sequence ID" value="VEF02624.1"/>
    <property type="molecule type" value="Genomic_DNA"/>
</dbReference>
<dbReference type="RefSeq" id="WP_085416180.1">
    <property type="nucleotide sequence ID" value="NZ_CAUJPY010000003.1"/>
</dbReference>
<gene>
    <name evidence="1" type="ORF">NCTC10296_01890</name>
</gene>
<name>A0A1X3CYE9_9NEIS</name>
<evidence type="ECO:0000313" key="1">
    <source>
        <dbReference type="EMBL" id="VEF02624.1"/>
    </source>
</evidence>
<proteinExistence type="predicted"/>
<organism evidence="1 2">
    <name type="scientific">Neisseria canis</name>
    <dbReference type="NCBI Taxonomy" id="493"/>
    <lineage>
        <taxon>Bacteria</taxon>
        <taxon>Pseudomonadati</taxon>
        <taxon>Pseudomonadota</taxon>
        <taxon>Betaproteobacteria</taxon>
        <taxon>Neisseriales</taxon>
        <taxon>Neisseriaceae</taxon>
        <taxon>Neisseria</taxon>
    </lineage>
</organism>
<dbReference type="AlphaFoldDB" id="A0A1X3CYE9"/>
<reference evidence="1 2" key="1">
    <citation type="submission" date="2018-12" db="EMBL/GenBank/DDBJ databases">
        <authorList>
            <consortium name="Pathogen Informatics"/>
        </authorList>
    </citation>
    <scope>NUCLEOTIDE SEQUENCE [LARGE SCALE GENOMIC DNA]</scope>
    <source>
        <strain evidence="1 2">NCTC10296</strain>
    </source>
</reference>
<sequence length="85" mass="9160">MQNIQTAPQAQNSNVKTHSVVNSGTGYTALTLFMLNLYELVAPRIRDLPADEKLILSGLASEACCHISNVCEAAGKMAAYTRGYL</sequence>
<dbReference type="Proteomes" id="UP000279284">
    <property type="component" value="Chromosome"/>
</dbReference>
<dbReference type="KEGG" id="nci:NCTC10296_01890"/>
<accession>A0A1X3CYE9</accession>
<protein>
    <submittedName>
        <fullName evidence="1">Uncharacterized protein</fullName>
    </submittedName>
</protein>
<evidence type="ECO:0000313" key="2">
    <source>
        <dbReference type="Proteomes" id="UP000279284"/>
    </source>
</evidence>
<keyword evidence="2" id="KW-1185">Reference proteome</keyword>